<dbReference type="Proteomes" id="UP000735302">
    <property type="component" value="Unassembled WGS sequence"/>
</dbReference>
<organism evidence="4 5">
    <name type="scientific">Plakobranchus ocellatus</name>
    <dbReference type="NCBI Taxonomy" id="259542"/>
    <lineage>
        <taxon>Eukaryota</taxon>
        <taxon>Metazoa</taxon>
        <taxon>Spiralia</taxon>
        <taxon>Lophotrochozoa</taxon>
        <taxon>Mollusca</taxon>
        <taxon>Gastropoda</taxon>
        <taxon>Heterobranchia</taxon>
        <taxon>Euthyneura</taxon>
        <taxon>Panpulmonata</taxon>
        <taxon>Sacoglossa</taxon>
        <taxon>Placobranchoidea</taxon>
        <taxon>Plakobranchidae</taxon>
        <taxon>Plakobranchus</taxon>
    </lineage>
</organism>
<keyword evidence="5" id="KW-1185">Reference proteome</keyword>
<proteinExistence type="predicted"/>
<dbReference type="InterPro" id="IPR029063">
    <property type="entry name" value="SAM-dependent_MTases_sf"/>
</dbReference>
<evidence type="ECO:0000313" key="5">
    <source>
        <dbReference type="Proteomes" id="UP000735302"/>
    </source>
</evidence>
<keyword evidence="1" id="KW-0489">Methyltransferase</keyword>
<dbReference type="Gene3D" id="3.40.50.150">
    <property type="entry name" value="Vaccinia Virus protein VP39"/>
    <property type="match status" value="1"/>
</dbReference>
<dbReference type="PANTHER" id="PTHR10259">
    <property type="entry name" value="THIOPURINE S-METHYLTRANSFERASE"/>
    <property type="match status" value="1"/>
</dbReference>
<evidence type="ECO:0000256" key="2">
    <source>
        <dbReference type="ARBA" id="ARBA00022679"/>
    </source>
</evidence>
<protein>
    <submittedName>
        <fullName evidence="4">Thiopurine s-methyltransferase</fullName>
    </submittedName>
</protein>
<accession>A0AAV3Y6D7</accession>
<keyword evidence="3" id="KW-0949">S-adenosyl-L-methionine</keyword>
<dbReference type="CDD" id="cd02440">
    <property type="entry name" value="AdoMet_MTases"/>
    <property type="match status" value="1"/>
</dbReference>
<gene>
    <name evidence="4" type="ORF">PoB_000418200</name>
</gene>
<keyword evidence="2" id="KW-0808">Transferase</keyword>
<dbReference type="SUPFAM" id="SSF53335">
    <property type="entry name" value="S-adenosyl-L-methionine-dependent methyltransferases"/>
    <property type="match status" value="1"/>
</dbReference>
<evidence type="ECO:0000313" key="4">
    <source>
        <dbReference type="EMBL" id="GFN77676.1"/>
    </source>
</evidence>
<name>A0AAV3Y6D7_9GAST</name>
<dbReference type="AlphaFoldDB" id="A0AAV3Y6D7"/>
<dbReference type="InterPro" id="IPR008854">
    <property type="entry name" value="TPMT"/>
</dbReference>
<dbReference type="PROSITE" id="PS51585">
    <property type="entry name" value="SAM_MT_TPMT"/>
    <property type="match status" value="1"/>
</dbReference>
<dbReference type="PANTHER" id="PTHR10259:SF11">
    <property type="entry name" value="THIOPURINE S-METHYLTRANSFERASE"/>
    <property type="match status" value="1"/>
</dbReference>
<dbReference type="EMBL" id="BLXT01000501">
    <property type="protein sequence ID" value="GFN77676.1"/>
    <property type="molecule type" value="Genomic_DNA"/>
</dbReference>
<sequence>MNVFTPGRRISQQWTYCETTNGYASTNQYNLRKAEEMPDLSAGVDYWQFRYDRGHTEWQLPYAYPTLVKHYDKLNPDGAACKVFYPMCGLSLDMAWLIEQGMTVVGVELVPHVLRMLVSDGCYNWSEAPVPSLGPEATVVTRSDNRMRIYCGDMQEYTPEIEGRFDFIWDRGSIQYVRRENVQRYARSMKNLLNPGGRLLLVVVEYDLNILQDKDFRPSMKVPPPYSMSPLEIKELYEPECTVEHIEQYATNGLFGKQERFHVYLVIKK</sequence>
<evidence type="ECO:0000256" key="3">
    <source>
        <dbReference type="ARBA" id="ARBA00022691"/>
    </source>
</evidence>
<dbReference type="GO" id="GO:0032259">
    <property type="term" value="P:methylation"/>
    <property type="evidence" value="ECO:0007669"/>
    <property type="project" value="UniProtKB-KW"/>
</dbReference>
<comment type="caution">
    <text evidence="4">The sequence shown here is derived from an EMBL/GenBank/DDBJ whole genome shotgun (WGS) entry which is preliminary data.</text>
</comment>
<dbReference type="GO" id="GO:0008119">
    <property type="term" value="F:thiopurine S-methyltransferase activity"/>
    <property type="evidence" value="ECO:0007669"/>
    <property type="project" value="TreeGrafter"/>
</dbReference>
<evidence type="ECO:0000256" key="1">
    <source>
        <dbReference type="ARBA" id="ARBA00022603"/>
    </source>
</evidence>
<reference evidence="4 5" key="1">
    <citation type="journal article" date="2021" name="Elife">
        <title>Chloroplast acquisition without the gene transfer in kleptoplastic sea slugs, Plakobranchus ocellatus.</title>
        <authorList>
            <person name="Maeda T."/>
            <person name="Takahashi S."/>
            <person name="Yoshida T."/>
            <person name="Shimamura S."/>
            <person name="Takaki Y."/>
            <person name="Nagai Y."/>
            <person name="Toyoda A."/>
            <person name="Suzuki Y."/>
            <person name="Arimoto A."/>
            <person name="Ishii H."/>
            <person name="Satoh N."/>
            <person name="Nishiyama T."/>
            <person name="Hasebe M."/>
            <person name="Maruyama T."/>
            <person name="Minagawa J."/>
            <person name="Obokata J."/>
            <person name="Shigenobu S."/>
        </authorList>
    </citation>
    <scope>NUCLEOTIDE SEQUENCE [LARGE SCALE GENOMIC DNA]</scope>
</reference>
<dbReference type="Pfam" id="PF05724">
    <property type="entry name" value="TPMT"/>
    <property type="match status" value="1"/>
</dbReference>